<gene>
    <name evidence="1" type="ORF">BST85_07315</name>
</gene>
<dbReference type="InterPro" id="IPR011009">
    <property type="entry name" value="Kinase-like_dom_sf"/>
</dbReference>
<organism evidence="1 2">
    <name type="scientific">Aureitalea marina</name>
    <dbReference type="NCBI Taxonomy" id="930804"/>
    <lineage>
        <taxon>Bacteria</taxon>
        <taxon>Pseudomonadati</taxon>
        <taxon>Bacteroidota</taxon>
        <taxon>Flavobacteriia</taxon>
        <taxon>Flavobacteriales</taxon>
        <taxon>Flavobacteriaceae</taxon>
        <taxon>Aureitalea</taxon>
    </lineage>
</organism>
<comment type="caution">
    <text evidence="1">The sequence shown here is derived from an EMBL/GenBank/DDBJ whole genome shotgun (WGS) entry which is preliminary data.</text>
</comment>
<name>A0A2S7KQ18_9FLAO</name>
<accession>A0A2S7KQ18</accession>
<sequence>MRENWVVAPEFKELNKQLRQAVAQFDQTGELIVAGDRNTIRKVEINGSWYSIKRFKIPNAFQSLVYRFLRKSKAQRSYLYGMKLLAADLGTPTPVAYLEQFGLGLKQSFYISRHLDYDLDFRVLIHKPLYPDRKKILRQFTKFTYDLHQQGIQFLDHSPGNTLIVKVGEDYHFYLIDLNRMRFGTMNLENRMRNFRRLWLSKAMIKVMAPVYAELYGESTDHIHELMLRYSGQFQKKITAKKVRRRRRRS</sequence>
<proteinExistence type="predicted"/>
<dbReference type="EMBL" id="MQUB01000001">
    <property type="protein sequence ID" value="PQB04722.1"/>
    <property type="molecule type" value="Genomic_DNA"/>
</dbReference>
<dbReference type="SUPFAM" id="SSF56112">
    <property type="entry name" value="Protein kinase-like (PK-like)"/>
    <property type="match status" value="1"/>
</dbReference>
<keyword evidence="2" id="KW-1185">Reference proteome</keyword>
<dbReference type="OrthoDB" id="9773772at2"/>
<dbReference type="GO" id="GO:0016301">
    <property type="term" value="F:kinase activity"/>
    <property type="evidence" value="ECO:0007669"/>
    <property type="project" value="UniProtKB-KW"/>
</dbReference>
<evidence type="ECO:0000313" key="2">
    <source>
        <dbReference type="Proteomes" id="UP000239800"/>
    </source>
</evidence>
<dbReference type="RefSeq" id="WP_104812650.1">
    <property type="nucleotide sequence ID" value="NZ_MQUB01000001.1"/>
</dbReference>
<keyword evidence="1" id="KW-0808">Transferase</keyword>
<protein>
    <submittedName>
        <fullName evidence="1">Lipopolysaccharide kinase</fullName>
    </submittedName>
</protein>
<dbReference type="AlphaFoldDB" id="A0A2S7KQ18"/>
<dbReference type="Pfam" id="PF06293">
    <property type="entry name" value="Kdo"/>
    <property type="match status" value="1"/>
</dbReference>
<dbReference type="Proteomes" id="UP000239800">
    <property type="component" value="Unassembled WGS sequence"/>
</dbReference>
<evidence type="ECO:0000313" key="1">
    <source>
        <dbReference type="EMBL" id="PQB04722.1"/>
    </source>
</evidence>
<reference evidence="1 2" key="1">
    <citation type="submission" date="2016-11" db="EMBL/GenBank/DDBJ databases">
        <title>Trade-off between light-utilization and light-protection in marine flavobacteria.</title>
        <authorList>
            <person name="Kumagai Y."/>
        </authorList>
    </citation>
    <scope>NUCLEOTIDE SEQUENCE [LARGE SCALE GENOMIC DNA]</scope>
    <source>
        <strain evidence="1 2">NBRC 107741</strain>
    </source>
</reference>
<keyword evidence="1" id="KW-0418">Kinase</keyword>